<dbReference type="Proteomes" id="UP000504618">
    <property type="component" value="Unplaced"/>
</dbReference>
<sequence length="356" mass="40010">MNTDQLKHKCGYCGRLFSFTNFIEHECFKHYVEDEDRICVDENYVVTICTAKTAEGPACKDTLDELLIGAVKERRALYDYTIPASQRTNLRKNALWLEVSNLLGGALGPEEAKARWKYLRDNYAKARKKAKAYIPSGSAAKIGGLKKSKFRFYDLMTFLNDFLETRQTVSSLPDVTESQVYATSTQYEDDSVASSSQFTDIPSQTAIHTSPTMQTPIRVSPKTPISLSKYLVSPRISTEDSVSPEIPPALSKTSPIPATNSKRPLQTADYDLDKPPRQTAAKKKQKGEDLQTALIKALKEDDSTVEPAQTTDPLDGFLIRLGEGMRRLPYRDRARLEIRFLTLLAETEDSCENKKE</sequence>
<dbReference type="GO" id="GO:0005667">
    <property type="term" value="C:transcription regulator complex"/>
    <property type="evidence" value="ECO:0007669"/>
    <property type="project" value="TreeGrafter"/>
</dbReference>
<dbReference type="PANTHER" id="PTHR12243">
    <property type="entry name" value="MADF DOMAIN TRANSCRIPTION FACTOR"/>
    <property type="match status" value="1"/>
</dbReference>
<dbReference type="PROSITE" id="PS51031">
    <property type="entry name" value="BESS"/>
    <property type="match status" value="1"/>
</dbReference>
<gene>
    <name evidence="6" type="primary">LOC112454480</name>
</gene>
<dbReference type="OrthoDB" id="7555343at2759"/>
<evidence type="ECO:0000259" key="4">
    <source>
        <dbReference type="PROSITE" id="PS51031"/>
    </source>
</evidence>
<reference evidence="6" key="1">
    <citation type="submission" date="2025-08" db="UniProtKB">
        <authorList>
            <consortium name="RefSeq"/>
        </authorList>
    </citation>
    <scope>IDENTIFICATION</scope>
    <source>
        <tissue evidence="6">Whole body</tissue>
    </source>
</reference>
<comment type="subcellular location">
    <subcellularLocation>
        <location evidence="1">Nucleus</location>
    </subcellularLocation>
</comment>
<dbReference type="Pfam" id="PF10545">
    <property type="entry name" value="MADF_DNA_bdg"/>
    <property type="match status" value="1"/>
</dbReference>
<keyword evidence="5" id="KW-1185">Reference proteome</keyword>
<dbReference type="GO" id="GO:0005634">
    <property type="term" value="C:nucleus"/>
    <property type="evidence" value="ECO:0007669"/>
    <property type="project" value="UniProtKB-SubCell"/>
</dbReference>
<feature type="domain" description="BESS" evidence="4">
    <location>
        <begin position="311"/>
        <end position="350"/>
    </location>
</feature>
<dbReference type="PANTHER" id="PTHR12243:SF60">
    <property type="entry name" value="SI:CH211-15D5.12-RELATED"/>
    <property type="match status" value="1"/>
</dbReference>
<dbReference type="GO" id="GO:0006357">
    <property type="term" value="P:regulation of transcription by RNA polymerase II"/>
    <property type="evidence" value="ECO:0007669"/>
    <property type="project" value="TreeGrafter"/>
</dbReference>
<dbReference type="RefSeq" id="XP_024871683.1">
    <property type="nucleotide sequence ID" value="XM_025015915.1"/>
</dbReference>
<name>A0A6J1PQV3_9HYME</name>
<dbReference type="PROSITE" id="PS51029">
    <property type="entry name" value="MADF"/>
    <property type="match status" value="1"/>
</dbReference>
<dbReference type="GO" id="GO:0003677">
    <property type="term" value="F:DNA binding"/>
    <property type="evidence" value="ECO:0007669"/>
    <property type="project" value="InterPro"/>
</dbReference>
<accession>A0A6J1PQV3</accession>
<dbReference type="SMART" id="SM00595">
    <property type="entry name" value="MADF"/>
    <property type="match status" value="1"/>
</dbReference>
<dbReference type="InterPro" id="IPR006578">
    <property type="entry name" value="MADF-dom"/>
</dbReference>
<organism evidence="5 6">
    <name type="scientific">Temnothorax curvispinosus</name>
    <dbReference type="NCBI Taxonomy" id="300111"/>
    <lineage>
        <taxon>Eukaryota</taxon>
        <taxon>Metazoa</taxon>
        <taxon>Ecdysozoa</taxon>
        <taxon>Arthropoda</taxon>
        <taxon>Hexapoda</taxon>
        <taxon>Insecta</taxon>
        <taxon>Pterygota</taxon>
        <taxon>Neoptera</taxon>
        <taxon>Endopterygota</taxon>
        <taxon>Hymenoptera</taxon>
        <taxon>Apocrita</taxon>
        <taxon>Aculeata</taxon>
        <taxon>Formicoidea</taxon>
        <taxon>Formicidae</taxon>
        <taxon>Myrmicinae</taxon>
        <taxon>Temnothorax</taxon>
    </lineage>
</organism>
<dbReference type="AlphaFoldDB" id="A0A6J1PQV3"/>
<evidence type="ECO:0000256" key="2">
    <source>
        <dbReference type="SAM" id="MobiDB-lite"/>
    </source>
</evidence>
<feature type="compositionally biased region" description="Polar residues" evidence="2">
    <location>
        <begin position="192"/>
        <end position="217"/>
    </location>
</feature>
<feature type="region of interest" description="Disordered" evidence="2">
    <location>
        <begin position="192"/>
        <end position="220"/>
    </location>
</feature>
<evidence type="ECO:0000259" key="3">
    <source>
        <dbReference type="PROSITE" id="PS51029"/>
    </source>
</evidence>
<dbReference type="GeneID" id="112454480"/>
<feature type="domain" description="MADF" evidence="3">
    <location>
        <begin position="66"/>
        <end position="164"/>
    </location>
</feature>
<dbReference type="InterPro" id="IPR039353">
    <property type="entry name" value="TF_Adf1"/>
</dbReference>
<keyword evidence="1" id="KW-0539">Nucleus</keyword>
<dbReference type="InterPro" id="IPR004210">
    <property type="entry name" value="BESS_motif"/>
</dbReference>
<feature type="region of interest" description="Disordered" evidence="2">
    <location>
        <begin position="238"/>
        <end position="288"/>
    </location>
</feature>
<evidence type="ECO:0000313" key="6">
    <source>
        <dbReference type="RefSeq" id="XP_024871683.1"/>
    </source>
</evidence>
<evidence type="ECO:0000256" key="1">
    <source>
        <dbReference type="PROSITE-ProRule" id="PRU00371"/>
    </source>
</evidence>
<proteinExistence type="predicted"/>
<protein>
    <submittedName>
        <fullName evidence="6">Uncharacterized protein LOC112454480 isoform X1</fullName>
    </submittedName>
</protein>
<evidence type="ECO:0000313" key="5">
    <source>
        <dbReference type="Proteomes" id="UP000504618"/>
    </source>
</evidence>
<feature type="compositionally biased region" description="Polar residues" evidence="2">
    <location>
        <begin position="251"/>
        <end position="264"/>
    </location>
</feature>